<name>A0A4Q0MD99_9SPHI</name>
<proteinExistence type="predicted"/>
<dbReference type="Proteomes" id="UP000290848">
    <property type="component" value="Unassembled WGS sequence"/>
</dbReference>
<keyword evidence="1" id="KW-0131">Cell cycle</keyword>
<protein>
    <submittedName>
        <fullName evidence="1">Cell division protein FtsQ</fullName>
    </submittedName>
</protein>
<keyword evidence="1" id="KW-0132">Cell division</keyword>
<organism evidence="1 2">
    <name type="scientific">Arcticibacter tournemirensis</name>
    <dbReference type="NCBI Taxonomy" id="699437"/>
    <lineage>
        <taxon>Bacteria</taxon>
        <taxon>Pseudomonadati</taxon>
        <taxon>Bacteroidota</taxon>
        <taxon>Sphingobacteriia</taxon>
        <taxon>Sphingobacteriales</taxon>
        <taxon>Sphingobacteriaceae</taxon>
        <taxon>Arcticibacter</taxon>
    </lineage>
</organism>
<reference evidence="1 2" key="1">
    <citation type="submission" date="2018-12" db="EMBL/GenBank/DDBJ databases">
        <title>The Draft Genome Sequence of the Soil Bacterium Pedobacter tournemirensis R1.</title>
        <authorList>
            <person name="He J."/>
        </authorList>
    </citation>
    <scope>NUCLEOTIDE SEQUENCE [LARGE SCALE GENOMIC DNA]</scope>
    <source>
        <strain evidence="1 2">R1</strain>
    </source>
</reference>
<gene>
    <name evidence="1" type="ORF">EKH83_05780</name>
</gene>
<accession>A0A4Q0MD99</accession>
<dbReference type="EMBL" id="RXOC01000003">
    <property type="protein sequence ID" value="RXF71204.1"/>
    <property type="molecule type" value="Genomic_DNA"/>
</dbReference>
<dbReference type="AlphaFoldDB" id="A0A4Q0MD99"/>
<evidence type="ECO:0000313" key="2">
    <source>
        <dbReference type="Proteomes" id="UP000290848"/>
    </source>
</evidence>
<evidence type="ECO:0000313" key="1">
    <source>
        <dbReference type="EMBL" id="RXF71204.1"/>
    </source>
</evidence>
<comment type="caution">
    <text evidence="1">The sequence shown here is derived from an EMBL/GenBank/DDBJ whole genome shotgun (WGS) entry which is preliminary data.</text>
</comment>
<dbReference type="RefSeq" id="WP_128768450.1">
    <property type="nucleotide sequence ID" value="NZ_RXOC01000003.1"/>
</dbReference>
<dbReference type="GO" id="GO:0051301">
    <property type="term" value="P:cell division"/>
    <property type="evidence" value="ECO:0007669"/>
    <property type="project" value="UniProtKB-KW"/>
</dbReference>
<sequence>MLKRIKWKRVLFAFIWLISLGGLVTLMSFISIRKSELKCSDLKVIIPGTTSFIDREEINRMVFESSGKLIGKPLNNINVQLVETVLKRDPYIRQAKVYIDMDGVVHLEIEQREPVLRIINFTNQDFYVDKDGFKIPYSSSYTPHVLVANGFIMESFNGSVDSLKTTVAKDLYKTASYMERDTLWKEQIEQMYVNEQKEIVLIPRVGDHRIVLGNADSLEVRLNNLLIFYKKAIPAVGWDAYKTINIKYTNQIVCEKNIRDSTNLAPVTTDSSSRDTTKY</sequence>